<dbReference type="STRING" id="857566.A0A1E3PGJ0"/>
<dbReference type="SUPFAM" id="SSF49785">
    <property type="entry name" value="Galactose-binding domain-like"/>
    <property type="match status" value="2"/>
</dbReference>
<dbReference type="HAMAP" id="MF_00813">
    <property type="entry name" value="Allantoicase"/>
    <property type="match status" value="1"/>
</dbReference>
<comment type="pathway">
    <text evidence="7">Nitrogen metabolism; (S)-allantoin degradation; (S)-ureidoglycolate from allantoate (aminidohydrolase route): step 1/1.</text>
</comment>
<dbReference type="PIRSF" id="PIRSF016516">
    <property type="entry name" value="Allantoicase"/>
    <property type="match status" value="1"/>
</dbReference>
<evidence type="ECO:0000256" key="2">
    <source>
        <dbReference type="ARBA" id="ARBA00009242"/>
    </source>
</evidence>
<comment type="function">
    <text evidence="6">Utilization of purines as secondary nitrogen sources, when primary sources are limiting.</text>
</comment>
<dbReference type="OrthoDB" id="10266039at2759"/>
<keyword evidence="5" id="KW-0378">Hydrolase</keyword>
<dbReference type="Pfam" id="PF03561">
    <property type="entry name" value="Allantoicase"/>
    <property type="match status" value="2"/>
</dbReference>
<dbReference type="PANTHER" id="PTHR12045:SF3">
    <property type="entry name" value="INACTIVE ALLANTOICASE-RELATED"/>
    <property type="match status" value="1"/>
</dbReference>
<feature type="domain" description="Allantoicase" evidence="8">
    <location>
        <begin position="28"/>
        <end position="177"/>
    </location>
</feature>
<reference evidence="9 10" key="1">
    <citation type="journal article" date="2016" name="Proc. Natl. Acad. Sci. U.S.A.">
        <title>Comparative genomics of biotechnologically important yeasts.</title>
        <authorList>
            <person name="Riley R."/>
            <person name="Haridas S."/>
            <person name="Wolfe K.H."/>
            <person name="Lopes M.R."/>
            <person name="Hittinger C.T."/>
            <person name="Goeker M."/>
            <person name="Salamov A.A."/>
            <person name="Wisecaver J.H."/>
            <person name="Long T.M."/>
            <person name="Calvey C.H."/>
            <person name="Aerts A.L."/>
            <person name="Barry K.W."/>
            <person name="Choi C."/>
            <person name="Clum A."/>
            <person name="Coughlan A.Y."/>
            <person name="Deshpande S."/>
            <person name="Douglass A.P."/>
            <person name="Hanson S.J."/>
            <person name="Klenk H.-P."/>
            <person name="LaButti K.M."/>
            <person name="Lapidus A."/>
            <person name="Lindquist E.A."/>
            <person name="Lipzen A.M."/>
            <person name="Meier-Kolthoff J.P."/>
            <person name="Ohm R.A."/>
            <person name="Otillar R.P."/>
            <person name="Pangilinan J.L."/>
            <person name="Peng Y."/>
            <person name="Rokas A."/>
            <person name="Rosa C.A."/>
            <person name="Scheuner C."/>
            <person name="Sibirny A.A."/>
            <person name="Slot J.C."/>
            <person name="Stielow J.B."/>
            <person name="Sun H."/>
            <person name="Kurtzman C.P."/>
            <person name="Blackwell M."/>
            <person name="Grigoriev I.V."/>
            <person name="Jeffries T.W."/>
        </authorList>
    </citation>
    <scope>NUCLEOTIDE SEQUENCE [LARGE SCALE GENOMIC DNA]</scope>
    <source>
        <strain evidence="9 10">DSM 6958</strain>
    </source>
</reference>
<dbReference type="GO" id="GO:0006144">
    <property type="term" value="P:purine nucleobase metabolic process"/>
    <property type="evidence" value="ECO:0007669"/>
    <property type="project" value="UniProtKB-KW"/>
</dbReference>
<dbReference type="Gene3D" id="2.60.120.260">
    <property type="entry name" value="Galactose-binding domain-like"/>
    <property type="match status" value="2"/>
</dbReference>
<name>A0A1E3PGJ0_9ASCO</name>
<protein>
    <recommendedName>
        <fullName evidence="3">allantoicase</fullName>
        <ecNumber evidence="3">3.5.3.4</ecNumber>
    </recommendedName>
</protein>
<dbReference type="GO" id="GO:0000256">
    <property type="term" value="P:allantoin catabolic process"/>
    <property type="evidence" value="ECO:0007669"/>
    <property type="project" value="InterPro"/>
</dbReference>
<sequence length="339" mass="37420">MSIQSQSEQEFYQNVATKYTDVIGRKLGGHVVLFSDEFFAEAANLIKPTPPIRDATRFVPTGAWYDGWETRRHNTAEADWVIIKLGVASARIIGAEIDTAFFNGNEAPAISIQGTFVSDQSELGSAQWKEIVPLQKCGPSARHFFVRDNLTSEPFTHVKLLMYPDGGIARFRLYGVPTPVFPEDINVELDLAHVSSGGVAVSVSNQHFGTADNLLLPGRGHDMSDGWETARSRAPGHIDWVIIKLGAKGIIDRVIVDTANFMGNFPQKVRVQALSAESSETEIKHDDSRWVTILDDQKTQAHTEHEFKINGGAAYTHAKLVIIPDGGVKRFRVLGRRAV</sequence>
<dbReference type="EMBL" id="KV454412">
    <property type="protein sequence ID" value="ODQ64334.1"/>
    <property type="molecule type" value="Genomic_DNA"/>
</dbReference>
<dbReference type="AlphaFoldDB" id="A0A1E3PGJ0"/>
<evidence type="ECO:0000313" key="10">
    <source>
        <dbReference type="Proteomes" id="UP000095009"/>
    </source>
</evidence>
<evidence type="ECO:0000256" key="7">
    <source>
        <dbReference type="ARBA" id="ARBA00060607"/>
    </source>
</evidence>
<dbReference type="GO" id="GO:0004037">
    <property type="term" value="F:allantoicase activity"/>
    <property type="evidence" value="ECO:0007669"/>
    <property type="project" value="UniProtKB-EC"/>
</dbReference>
<dbReference type="InterPro" id="IPR008979">
    <property type="entry name" value="Galactose-bd-like_sf"/>
</dbReference>
<keyword evidence="4" id="KW-0659">Purine metabolism</keyword>
<dbReference type="FunFam" id="2.60.120.260:FF:000059">
    <property type="entry name" value="Probable allantoicase"/>
    <property type="match status" value="1"/>
</dbReference>
<keyword evidence="10" id="KW-1185">Reference proteome</keyword>
<comment type="catalytic activity">
    <reaction evidence="1">
        <text>allantoate + H2O = (S)-ureidoglycolate + urea</text>
        <dbReference type="Rhea" id="RHEA:11016"/>
        <dbReference type="ChEBI" id="CHEBI:15377"/>
        <dbReference type="ChEBI" id="CHEBI:16199"/>
        <dbReference type="ChEBI" id="CHEBI:17536"/>
        <dbReference type="ChEBI" id="CHEBI:57296"/>
        <dbReference type="EC" id="3.5.3.4"/>
    </reaction>
</comment>
<evidence type="ECO:0000313" key="9">
    <source>
        <dbReference type="EMBL" id="ODQ64334.1"/>
    </source>
</evidence>
<dbReference type="FunFam" id="2.60.120.260:FF:000078">
    <property type="entry name" value="DAL2p Allantoicase"/>
    <property type="match status" value="1"/>
</dbReference>
<dbReference type="InterPro" id="IPR015908">
    <property type="entry name" value="Allantoicase_dom"/>
</dbReference>
<dbReference type="EC" id="3.5.3.4" evidence="3"/>
<dbReference type="PANTHER" id="PTHR12045">
    <property type="entry name" value="ALLANTOICASE"/>
    <property type="match status" value="1"/>
</dbReference>
<evidence type="ECO:0000256" key="3">
    <source>
        <dbReference type="ARBA" id="ARBA00012170"/>
    </source>
</evidence>
<feature type="domain" description="Allantoicase" evidence="8">
    <location>
        <begin position="197"/>
        <end position="337"/>
    </location>
</feature>
<evidence type="ECO:0000256" key="1">
    <source>
        <dbReference type="ARBA" id="ARBA00001314"/>
    </source>
</evidence>
<organism evidence="9 10">
    <name type="scientific">Nadsonia fulvescens var. elongata DSM 6958</name>
    <dbReference type="NCBI Taxonomy" id="857566"/>
    <lineage>
        <taxon>Eukaryota</taxon>
        <taxon>Fungi</taxon>
        <taxon>Dikarya</taxon>
        <taxon>Ascomycota</taxon>
        <taxon>Saccharomycotina</taxon>
        <taxon>Dipodascomycetes</taxon>
        <taxon>Dipodascales</taxon>
        <taxon>Dipodascales incertae sedis</taxon>
        <taxon>Nadsonia</taxon>
    </lineage>
</organism>
<evidence type="ECO:0000256" key="4">
    <source>
        <dbReference type="ARBA" id="ARBA00022631"/>
    </source>
</evidence>
<gene>
    <name evidence="9" type="ORF">NADFUDRAFT_83848</name>
</gene>
<proteinExistence type="inferred from homology"/>
<evidence type="ECO:0000256" key="5">
    <source>
        <dbReference type="ARBA" id="ARBA00022801"/>
    </source>
</evidence>
<dbReference type="NCBIfam" id="TIGR02961">
    <property type="entry name" value="allantoicase"/>
    <property type="match status" value="1"/>
</dbReference>
<accession>A0A1E3PGJ0</accession>
<dbReference type="InterPro" id="IPR005164">
    <property type="entry name" value="Allantoicase"/>
</dbReference>
<evidence type="ECO:0000259" key="8">
    <source>
        <dbReference type="Pfam" id="PF03561"/>
    </source>
</evidence>
<evidence type="ECO:0000256" key="6">
    <source>
        <dbReference type="ARBA" id="ARBA00056910"/>
    </source>
</evidence>
<comment type="similarity">
    <text evidence="2">Belongs to the allantoicase family.</text>
</comment>
<dbReference type="Proteomes" id="UP000095009">
    <property type="component" value="Unassembled WGS sequence"/>
</dbReference>